<dbReference type="EMBL" id="GIIL01006607">
    <property type="protein sequence ID" value="NOV50333.1"/>
    <property type="molecule type" value="Transcribed_RNA"/>
</dbReference>
<reference evidence="4" key="1">
    <citation type="submission" date="2020-03" db="EMBL/GenBank/DDBJ databases">
        <title>Transcriptomic Profiling of the Digestive Tract of the Rat Flea, Xenopsylla cheopis, Following Blood Feeding and Infection with Yersinia pestis.</title>
        <authorList>
            <person name="Bland D.M."/>
            <person name="Martens C.A."/>
            <person name="Virtaneva K."/>
            <person name="Kanakabandi K."/>
            <person name="Long D."/>
            <person name="Rosenke R."/>
            <person name="Saturday G.A."/>
            <person name="Hoyt F.H."/>
            <person name="Bruno D.P."/>
            <person name="Ribeiro J.M.C."/>
            <person name="Hinnebusch J."/>
        </authorList>
    </citation>
    <scope>NUCLEOTIDE SEQUENCE</scope>
</reference>
<dbReference type="PANTHER" id="PTHR12236">
    <property type="entry name" value="STRUCTURAL CONTITUENT OF CUTICLE"/>
    <property type="match status" value="1"/>
</dbReference>
<dbReference type="GO" id="GO:0042302">
    <property type="term" value="F:structural constituent of cuticle"/>
    <property type="evidence" value="ECO:0007669"/>
    <property type="project" value="UniProtKB-UniRule"/>
</dbReference>
<proteinExistence type="predicted"/>
<evidence type="ECO:0000313" key="4">
    <source>
        <dbReference type="EMBL" id="NOV50333.1"/>
    </source>
</evidence>
<dbReference type="AlphaFoldDB" id="A0A6M2DW33"/>
<evidence type="ECO:0000256" key="2">
    <source>
        <dbReference type="PROSITE-ProRule" id="PRU00497"/>
    </source>
</evidence>
<sequence>MKVYVTVLAVLLAAVLVSGRPQQQDAPEPYDFQYKVEDPPIQLSFGANEAGDASGKVTGSYYVLLPDGRVMTVDYVVDGDSGFQPKISFNK</sequence>
<feature type="signal peptide" evidence="3">
    <location>
        <begin position="1"/>
        <end position="19"/>
    </location>
</feature>
<dbReference type="PANTHER" id="PTHR12236:SF98">
    <property type="entry name" value="CUTICULAR PROTEIN 56F"/>
    <property type="match status" value="1"/>
</dbReference>
<dbReference type="InterPro" id="IPR000618">
    <property type="entry name" value="Insect_cuticle"/>
</dbReference>
<dbReference type="InterPro" id="IPR051217">
    <property type="entry name" value="Insect_Cuticle_Struc_Prot"/>
</dbReference>
<feature type="chain" id="PRO_5027079369" evidence="3">
    <location>
        <begin position="20"/>
        <end position="91"/>
    </location>
</feature>
<evidence type="ECO:0000256" key="1">
    <source>
        <dbReference type="ARBA" id="ARBA00022460"/>
    </source>
</evidence>
<dbReference type="Pfam" id="PF00379">
    <property type="entry name" value="Chitin_bind_4"/>
    <property type="match status" value="1"/>
</dbReference>
<name>A0A6M2DW33_XENCH</name>
<organism evidence="4">
    <name type="scientific">Xenopsylla cheopis</name>
    <name type="common">Oriental rat flea</name>
    <name type="synonym">Pulex cheopis</name>
    <dbReference type="NCBI Taxonomy" id="163159"/>
    <lineage>
        <taxon>Eukaryota</taxon>
        <taxon>Metazoa</taxon>
        <taxon>Ecdysozoa</taxon>
        <taxon>Arthropoda</taxon>
        <taxon>Hexapoda</taxon>
        <taxon>Insecta</taxon>
        <taxon>Pterygota</taxon>
        <taxon>Neoptera</taxon>
        <taxon>Endopterygota</taxon>
        <taxon>Siphonaptera</taxon>
        <taxon>Pulicidae</taxon>
        <taxon>Xenopsyllinae</taxon>
        <taxon>Xenopsylla</taxon>
    </lineage>
</organism>
<accession>A0A6M2DW33</accession>
<evidence type="ECO:0000256" key="3">
    <source>
        <dbReference type="SAM" id="SignalP"/>
    </source>
</evidence>
<protein>
    <submittedName>
        <fullName evidence="4">Putative cuticle protein rhodnius neglectus</fullName>
    </submittedName>
</protein>
<dbReference type="GO" id="GO:0031012">
    <property type="term" value="C:extracellular matrix"/>
    <property type="evidence" value="ECO:0007669"/>
    <property type="project" value="TreeGrafter"/>
</dbReference>
<keyword evidence="1 2" id="KW-0193">Cuticle</keyword>
<dbReference type="PROSITE" id="PS51155">
    <property type="entry name" value="CHIT_BIND_RR_2"/>
    <property type="match status" value="1"/>
</dbReference>
<dbReference type="GO" id="GO:0005615">
    <property type="term" value="C:extracellular space"/>
    <property type="evidence" value="ECO:0007669"/>
    <property type="project" value="TreeGrafter"/>
</dbReference>
<keyword evidence="3" id="KW-0732">Signal</keyword>